<dbReference type="GO" id="GO:0006261">
    <property type="term" value="P:DNA-templated DNA replication"/>
    <property type="evidence" value="ECO:0007669"/>
    <property type="project" value="TreeGrafter"/>
</dbReference>
<feature type="domain" description="AAA+ ATPase" evidence="1">
    <location>
        <begin position="28"/>
        <end position="166"/>
    </location>
</feature>
<evidence type="ECO:0000313" key="2">
    <source>
        <dbReference type="EMBL" id="OZG50723.1"/>
    </source>
</evidence>
<dbReference type="Gene3D" id="3.40.50.300">
    <property type="entry name" value="P-loop containing nucleotide triphosphate hydrolases"/>
    <property type="match status" value="1"/>
</dbReference>
<evidence type="ECO:0000313" key="3">
    <source>
        <dbReference type="Proteomes" id="UP000216454"/>
    </source>
</evidence>
<dbReference type="OrthoDB" id="9809531at2"/>
<dbReference type="EMBL" id="MWWQ01000011">
    <property type="protein sequence ID" value="OZG50723.1"/>
    <property type="molecule type" value="Genomic_DNA"/>
</dbReference>
<keyword evidence="3" id="KW-1185">Reference proteome</keyword>
<sequence length="394" mass="43118">MSVWNTIIGQKPVVDMLSRIAEGDPSHLAQSWLFCGPPGSGRSNVALAFAAALECPRHGCGECAVCRSVMAGNHPDVTVMATDKVTIGIDEVRNLVDKSEETPHTAPWHIIIITDVDRMLERTTNVLLKEVEEPAERTIWMLCAPSPQDVLPTIRSRTRLVTLAVPLTRDVAEFIEKDCGVDSRLAARCARLSEGHIGIARLYAMDDQALADRDELIVGVLGLRRVSDAVVLADALLANAEAQATATVDKAVEREKAEFRRINGLKAKDPIPTVIRSEWNAIGKKNDVKRRSTRIMRDVLDRSLNSIASIYRDVAVIQNGAEDAVGIVNLENRHALYDLAASIGRDDAVHRMELIARARRRLGGNGNPRLDFEALFCSLIVFPAPNAGRVTFGS</sequence>
<proteinExistence type="predicted"/>
<gene>
    <name evidence="2" type="ORF">PSSU_1159</name>
</gene>
<dbReference type="InterPro" id="IPR027417">
    <property type="entry name" value="P-loop_NTPase"/>
</dbReference>
<reference evidence="2 3" key="1">
    <citation type="journal article" date="2017" name="BMC Genomics">
        <title>Comparative genomic and phylogenomic analyses of the Bifidobacteriaceae family.</title>
        <authorList>
            <person name="Lugli G.A."/>
            <person name="Milani C."/>
            <person name="Turroni F."/>
            <person name="Duranti S."/>
            <person name="Mancabelli L."/>
            <person name="Mangifesta M."/>
            <person name="Ferrario C."/>
            <person name="Modesto M."/>
            <person name="Mattarelli P."/>
            <person name="Jiri K."/>
            <person name="van Sinderen D."/>
            <person name="Ventura M."/>
        </authorList>
    </citation>
    <scope>NUCLEOTIDE SEQUENCE [LARGE SCALE GENOMIC DNA]</scope>
    <source>
        <strain evidence="2 3">DSM 24744</strain>
    </source>
</reference>
<dbReference type="Pfam" id="PF13177">
    <property type="entry name" value="DNA_pol3_delta2"/>
    <property type="match status" value="1"/>
</dbReference>
<dbReference type="SMART" id="SM00382">
    <property type="entry name" value="AAA"/>
    <property type="match status" value="1"/>
</dbReference>
<organism evidence="2 3">
    <name type="scientific">Pseudoscardovia suis</name>
    <dbReference type="NCBI Taxonomy" id="987063"/>
    <lineage>
        <taxon>Bacteria</taxon>
        <taxon>Bacillati</taxon>
        <taxon>Actinomycetota</taxon>
        <taxon>Actinomycetes</taxon>
        <taxon>Bifidobacteriales</taxon>
        <taxon>Bifidobacteriaceae</taxon>
        <taxon>Pseudoscardovia</taxon>
    </lineage>
</organism>
<protein>
    <submittedName>
        <fullName evidence="2">DNA polymerase III subunit delta</fullName>
    </submittedName>
</protein>
<accession>A0A261EV48</accession>
<dbReference type="PANTHER" id="PTHR11669:SF8">
    <property type="entry name" value="DNA POLYMERASE III SUBUNIT DELTA"/>
    <property type="match status" value="1"/>
</dbReference>
<evidence type="ECO:0000259" key="1">
    <source>
        <dbReference type="SMART" id="SM00382"/>
    </source>
</evidence>
<name>A0A261EV48_9BIFI</name>
<dbReference type="RefSeq" id="WP_094691509.1">
    <property type="nucleotide sequence ID" value="NZ_MWWQ01000011.1"/>
</dbReference>
<dbReference type="PANTHER" id="PTHR11669">
    <property type="entry name" value="REPLICATION FACTOR C / DNA POLYMERASE III GAMMA-TAU SUBUNIT"/>
    <property type="match status" value="1"/>
</dbReference>
<comment type="caution">
    <text evidence="2">The sequence shown here is derived from an EMBL/GenBank/DDBJ whole genome shotgun (WGS) entry which is preliminary data.</text>
</comment>
<dbReference type="NCBIfam" id="NF005926">
    <property type="entry name" value="PRK07940.1"/>
    <property type="match status" value="1"/>
</dbReference>
<dbReference type="InterPro" id="IPR003593">
    <property type="entry name" value="AAA+_ATPase"/>
</dbReference>
<dbReference type="AlphaFoldDB" id="A0A261EV48"/>
<dbReference type="SUPFAM" id="SSF52540">
    <property type="entry name" value="P-loop containing nucleoside triphosphate hydrolases"/>
    <property type="match status" value="1"/>
</dbReference>
<dbReference type="Proteomes" id="UP000216454">
    <property type="component" value="Unassembled WGS sequence"/>
</dbReference>
<dbReference type="InterPro" id="IPR050238">
    <property type="entry name" value="DNA_Rep/Repair_Clamp_Loader"/>
</dbReference>